<keyword evidence="3" id="KW-1185">Reference proteome</keyword>
<sequence>MSYLVNGTLPIDDSDEIANSVKVFKLVSLYVNTVARERDKALIRFIVLVIAGLGASTAVVAHADPVQ</sequence>
<reference evidence="2 3" key="1">
    <citation type="submission" date="2024-01" db="EMBL/GenBank/DDBJ databases">
        <title>The diversity of rhizobia nodulating Mimosa spp. in eleven states of Brazil covering several biomes is determined by host plant, location, and edaphic factors.</title>
        <authorList>
            <person name="Rouws L."/>
            <person name="Barauna A."/>
            <person name="Beukes C."/>
            <person name="De Faria S.M."/>
            <person name="Gross E."/>
            <person name="Dos Reis Junior F.B."/>
            <person name="Simon M."/>
            <person name="Maluk M."/>
            <person name="Odee D.W."/>
            <person name="Kenicer G."/>
            <person name="Young J.P.W."/>
            <person name="Reis V.M."/>
            <person name="Zilli J."/>
            <person name="James E.K."/>
        </authorList>
    </citation>
    <scope>NUCLEOTIDE SEQUENCE [LARGE SCALE GENOMIC DNA]</scope>
    <source>
        <strain evidence="2 3">JPY530</strain>
    </source>
</reference>
<evidence type="ECO:0000313" key="2">
    <source>
        <dbReference type="EMBL" id="MEM5339620.1"/>
    </source>
</evidence>
<comment type="caution">
    <text evidence="2">The sequence shown here is derived from an EMBL/GenBank/DDBJ whole genome shotgun (WGS) entry which is preliminary data.</text>
</comment>
<keyword evidence="1" id="KW-1133">Transmembrane helix</keyword>
<dbReference type="Proteomes" id="UP001481677">
    <property type="component" value="Unassembled WGS sequence"/>
</dbReference>
<organism evidence="2 3">
    <name type="scientific">Paraburkholderia azotifigens</name>
    <dbReference type="NCBI Taxonomy" id="2057004"/>
    <lineage>
        <taxon>Bacteria</taxon>
        <taxon>Pseudomonadati</taxon>
        <taxon>Pseudomonadota</taxon>
        <taxon>Betaproteobacteria</taxon>
        <taxon>Burkholderiales</taxon>
        <taxon>Burkholderiaceae</taxon>
        <taxon>Paraburkholderia</taxon>
    </lineage>
</organism>
<evidence type="ECO:0000313" key="3">
    <source>
        <dbReference type="Proteomes" id="UP001481677"/>
    </source>
</evidence>
<accession>A0ABU9QY68</accession>
<keyword evidence="1" id="KW-0472">Membrane</keyword>
<protein>
    <submittedName>
        <fullName evidence="2">Uncharacterized protein</fullName>
    </submittedName>
</protein>
<keyword evidence="1" id="KW-0812">Transmembrane</keyword>
<feature type="transmembrane region" description="Helical" evidence="1">
    <location>
        <begin position="42"/>
        <end position="63"/>
    </location>
</feature>
<proteinExistence type="predicted"/>
<evidence type="ECO:0000256" key="1">
    <source>
        <dbReference type="SAM" id="Phobius"/>
    </source>
</evidence>
<dbReference type="EMBL" id="JAZHGA010000004">
    <property type="protein sequence ID" value="MEM5339620.1"/>
    <property type="molecule type" value="Genomic_DNA"/>
</dbReference>
<name>A0ABU9QY68_9BURK</name>
<gene>
    <name evidence="2" type="ORF">V4C56_08235</name>
</gene>